<protein>
    <recommendedName>
        <fullName evidence="4">Cilia- and flagella-associated protein 57</fullName>
    </recommendedName>
</protein>
<keyword evidence="3" id="KW-1185">Reference proteome</keyword>
<accession>A0AA39GZJ8</accession>
<evidence type="ECO:0000313" key="2">
    <source>
        <dbReference type="EMBL" id="KAK0396396.1"/>
    </source>
</evidence>
<evidence type="ECO:0000256" key="1">
    <source>
        <dbReference type="SAM" id="Coils"/>
    </source>
</evidence>
<proteinExistence type="predicted"/>
<feature type="coiled-coil region" evidence="1">
    <location>
        <begin position="609"/>
        <end position="711"/>
    </location>
</feature>
<dbReference type="PANTHER" id="PTHR32215:SF0">
    <property type="entry name" value="CILIA- AND FLAGELLA-ASSOCIATED PROTEIN 57"/>
    <property type="match status" value="1"/>
</dbReference>
<dbReference type="SUPFAM" id="SSF50998">
    <property type="entry name" value="Quinoprotein alcohol dehydrogenase-like"/>
    <property type="match status" value="1"/>
</dbReference>
<name>A0AA39GZJ8_9BILA</name>
<dbReference type="InterPro" id="IPR052993">
    <property type="entry name" value="CFA-57"/>
</dbReference>
<keyword evidence="1" id="KW-0175">Coiled coil</keyword>
<feature type="coiled-coil region" evidence="1">
    <location>
        <begin position="737"/>
        <end position="820"/>
    </location>
</feature>
<dbReference type="PANTHER" id="PTHR32215">
    <property type="entry name" value="CILIA- AND FLAGELLA-ASSOCIATED PROTEIN 57"/>
    <property type="match status" value="1"/>
</dbReference>
<sequence>MPATSDASAEDRDYDVISGYDNVFLHGHNNLCFSRDKRLLMLDVYEGERRTACLEMNGTITALTVTSDFKYFVACLSDRLEENFSIIVFNAQNDLQEDVSFSCEVAADVLRTDDSHETLIAFAPSKTRNTATIACYILQSGHKIAAVELDNHEKSDVWELYGVTCHVWSTDVTMAFATQDGSILFYRETLALDKVDLSTTLKAYLTESEVCVTSLVATKIFFFATVANRLVLMFPVISSRIQWDKARAILLDDLMGVTFIDGYHLLVATSSSLQCYSVEYKTLAKRGVICSREIEKMSVTSCKKRCVIASKSGFTVIDISSNYLPVTEIDFDFASEIEFLEWNSTGTQIAIVTAKEYLFVFQYPSGNLLWSKDLKMRMIVSISFREHAIIALTQKFSLLAITEGSESAKVVSCDGISYNTTSTIVCSSDKSHFIGGSDGTIIEFSQEGNDKLTVLGRPSREACCTLSYDDRAGTLYAGFTDGLLARFTLKESDILEQRIGEDTVLCSLDDLDQTKRLVNLLDVERNTLRIQTSQLLNKYRKKCEREMLAMNNELRSAVEALEKQIEEISSKTELDAAASRKTIETLINTNKRKTETLKESHKKMMTEQIRLHIEKQKQSNDEIQQLRTEYKQIQNNNKSEIETLRNELNSRLQRKAEKLQKCYSKIKDLENKIEDLCQQRAEVEQHLQACIAEEEEKLRQATLMFRQQKIELKANVLIATDEAAETIKQSKYKDNVIEHQNDELNRYKALCEEKDRQIVQLAEEIKSRNAEQSEYQKKIFVYHKGKISLEKSLKQEMAKRKAADKQLRMYEAKIEEAVRNMYKPKALEKNALDLQALLKSKKEKPAFIRSL</sequence>
<gene>
    <name evidence="2" type="ORF">QR680_001703</name>
</gene>
<dbReference type="Proteomes" id="UP001175271">
    <property type="component" value="Unassembled WGS sequence"/>
</dbReference>
<dbReference type="EMBL" id="JAUCMV010000005">
    <property type="protein sequence ID" value="KAK0396396.1"/>
    <property type="molecule type" value="Genomic_DNA"/>
</dbReference>
<organism evidence="2 3">
    <name type="scientific">Steinernema hermaphroditum</name>
    <dbReference type="NCBI Taxonomy" id="289476"/>
    <lineage>
        <taxon>Eukaryota</taxon>
        <taxon>Metazoa</taxon>
        <taxon>Ecdysozoa</taxon>
        <taxon>Nematoda</taxon>
        <taxon>Chromadorea</taxon>
        <taxon>Rhabditida</taxon>
        <taxon>Tylenchina</taxon>
        <taxon>Panagrolaimomorpha</taxon>
        <taxon>Strongyloidoidea</taxon>
        <taxon>Steinernematidae</taxon>
        <taxon>Steinernema</taxon>
    </lineage>
</organism>
<feature type="coiled-coil region" evidence="1">
    <location>
        <begin position="540"/>
        <end position="571"/>
    </location>
</feature>
<dbReference type="Gene3D" id="2.130.10.10">
    <property type="entry name" value="YVTN repeat-like/Quinoprotein amine dehydrogenase"/>
    <property type="match status" value="1"/>
</dbReference>
<dbReference type="InterPro" id="IPR015943">
    <property type="entry name" value="WD40/YVTN_repeat-like_dom_sf"/>
</dbReference>
<comment type="caution">
    <text evidence="2">The sequence shown here is derived from an EMBL/GenBank/DDBJ whole genome shotgun (WGS) entry which is preliminary data.</text>
</comment>
<dbReference type="InterPro" id="IPR011047">
    <property type="entry name" value="Quinoprotein_ADH-like_sf"/>
</dbReference>
<evidence type="ECO:0000313" key="3">
    <source>
        <dbReference type="Proteomes" id="UP001175271"/>
    </source>
</evidence>
<evidence type="ECO:0008006" key="4">
    <source>
        <dbReference type="Google" id="ProtNLM"/>
    </source>
</evidence>
<reference evidence="2" key="1">
    <citation type="submission" date="2023-06" db="EMBL/GenBank/DDBJ databases">
        <title>Genomic analysis of the entomopathogenic nematode Steinernema hermaphroditum.</title>
        <authorList>
            <person name="Schwarz E.M."/>
            <person name="Heppert J.K."/>
            <person name="Baniya A."/>
            <person name="Schwartz H.T."/>
            <person name="Tan C.-H."/>
            <person name="Antoshechkin I."/>
            <person name="Sternberg P.W."/>
            <person name="Goodrich-Blair H."/>
            <person name="Dillman A.R."/>
        </authorList>
    </citation>
    <scope>NUCLEOTIDE SEQUENCE</scope>
    <source>
        <strain evidence="2">PS9179</strain>
        <tissue evidence="2">Whole animal</tissue>
    </source>
</reference>
<dbReference type="AlphaFoldDB" id="A0AA39GZJ8"/>